<keyword evidence="7" id="KW-0560">Oxidoreductase</keyword>
<organism evidence="11 12">
    <name type="scientific">Eimeria necatrix</name>
    <dbReference type="NCBI Taxonomy" id="51315"/>
    <lineage>
        <taxon>Eukaryota</taxon>
        <taxon>Sar</taxon>
        <taxon>Alveolata</taxon>
        <taxon>Apicomplexa</taxon>
        <taxon>Conoidasida</taxon>
        <taxon>Coccidia</taxon>
        <taxon>Eucoccidiorida</taxon>
        <taxon>Eimeriorina</taxon>
        <taxon>Eimeriidae</taxon>
        <taxon>Eimeria</taxon>
    </lineage>
</organism>
<dbReference type="GO" id="GO:0016853">
    <property type="term" value="F:isomerase activity"/>
    <property type="evidence" value="ECO:0007669"/>
    <property type="project" value="UniProtKB-KW"/>
</dbReference>
<gene>
    <name evidence="11" type="ORF">ENH_00017160</name>
</gene>
<protein>
    <recommendedName>
        <fullName evidence="5">1-deoxy-D-xylulose-5-phosphate reductoisomerase</fullName>
        <ecNumber evidence="5">1.1.1.267</ecNumber>
    </recommendedName>
</protein>
<evidence type="ECO:0000259" key="9">
    <source>
        <dbReference type="Pfam" id="PF08436"/>
    </source>
</evidence>
<comment type="cofactor">
    <cofactor evidence="2">
        <name>Mg(2+)</name>
        <dbReference type="ChEBI" id="CHEBI:18420"/>
    </cofactor>
</comment>
<dbReference type="AlphaFoldDB" id="U6MPT3"/>
<dbReference type="GO" id="GO:0030604">
    <property type="term" value="F:1-deoxy-D-xylulose-5-phosphate reductoisomerase activity"/>
    <property type="evidence" value="ECO:0007669"/>
    <property type="project" value="UniProtKB-EC"/>
</dbReference>
<evidence type="ECO:0000256" key="4">
    <source>
        <dbReference type="ARBA" id="ARBA00006825"/>
    </source>
</evidence>
<dbReference type="GO" id="GO:0070402">
    <property type="term" value="F:NADPH binding"/>
    <property type="evidence" value="ECO:0007669"/>
    <property type="project" value="TreeGrafter"/>
</dbReference>
<dbReference type="PANTHER" id="PTHR30525:SF0">
    <property type="entry name" value="1-DEOXY-D-XYLULOSE 5-PHOSPHATE REDUCTOISOMERASE, CHLOROPLASTIC"/>
    <property type="match status" value="1"/>
</dbReference>
<evidence type="ECO:0000256" key="6">
    <source>
        <dbReference type="ARBA" id="ARBA00022723"/>
    </source>
</evidence>
<dbReference type="OrthoDB" id="3482at2759"/>
<evidence type="ECO:0000256" key="2">
    <source>
        <dbReference type="ARBA" id="ARBA00001946"/>
    </source>
</evidence>
<keyword evidence="11" id="KW-0413">Isomerase</keyword>
<reference evidence="11" key="1">
    <citation type="submission" date="2013-10" db="EMBL/GenBank/DDBJ databases">
        <title>Genomic analysis of the causative agents of coccidiosis in chickens.</title>
        <authorList>
            <person name="Reid A.J."/>
            <person name="Blake D."/>
            <person name="Billington K."/>
            <person name="Browne H."/>
            <person name="Dunn M."/>
            <person name="Hung S."/>
            <person name="Kawahara F."/>
            <person name="Miranda-Saavedra D."/>
            <person name="Mourier T."/>
            <person name="Nagra H."/>
            <person name="Otto T.D."/>
            <person name="Rawlings N."/>
            <person name="Sanchez A."/>
            <person name="Sanders M."/>
            <person name="Subramaniam C."/>
            <person name="Tay Y."/>
            <person name="Dear P."/>
            <person name="Doerig C."/>
            <person name="Gruber A."/>
            <person name="Parkinson J."/>
            <person name="Shirley M."/>
            <person name="Wan K.L."/>
            <person name="Berriman M."/>
            <person name="Tomley F."/>
            <person name="Pain A."/>
        </authorList>
    </citation>
    <scope>NUCLEOTIDE SEQUENCE [LARGE SCALE GENOMIC DNA]</scope>
    <source>
        <strain evidence="11">Houghton</strain>
    </source>
</reference>
<dbReference type="Gene3D" id="1.10.1740.10">
    <property type="match status" value="1"/>
</dbReference>
<accession>U6MPT3</accession>
<dbReference type="PANTHER" id="PTHR30525">
    <property type="entry name" value="1-DEOXY-D-XYLULOSE 5-PHOSPHATE REDUCTOISOMERASE"/>
    <property type="match status" value="1"/>
</dbReference>
<name>U6MPT3_9EIME</name>
<dbReference type="SUPFAM" id="SSF69055">
    <property type="entry name" value="1-deoxy-D-xylulose-5-phosphate reductoisomerase, C-terminal domain"/>
    <property type="match status" value="1"/>
</dbReference>
<dbReference type="SUPFAM" id="SSF55347">
    <property type="entry name" value="Glyceraldehyde-3-phosphate dehydrogenase-like, C-terminal domain"/>
    <property type="match status" value="1"/>
</dbReference>
<evidence type="ECO:0000259" key="10">
    <source>
        <dbReference type="Pfam" id="PF13288"/>
    </source>
</evidence>
<dbReference type="InterPro" id="IPR003821">
    <property type="entry name" value="DXP_reductoisomerase"/>
</dbReference>
<comment type="cofactor">
    <cofactor evidence="1">
        <name>Mn(2+)</name>
        <dbReference type="ChEBI" id="CHEBI:29035"/>
    </cofactor>
</comment>
<dbReference type="GO" id="GO:0030145">
    <property type="term" value="F:manganese ion binding"/>
    <property type="evidence" value="ECO:0007669"/>
    <property type="project" value="TreeGrafter"/>
</dbReference>
<feature type="domain" description="DXP reductoisomerase C-terminal" evidence="10">
    <location>
        <begin position="79"/>
        <end position="159"/>
    </location>
</feature>
<evidence type="ECO:0000313" key="11">
    <source>
        <dbReference type="EMBL" id="CDJ66227.1"/>
    </source>
</evidence>
<keyword evidence="6" id="KW-0479">Metal-binding</keyword>
<dbReference type="RefSeq" id="XP_013434694.1">
    <property type="nucleotide sequence ID" value="XM_013579240.1"/>
</dbReference>
<comment type="similarity">
    <text evidence="4">Belongs to the DXR family.</text>
</comment>
<keyword evidence="12" id="KW-1185">Reference proteome</keyword>
<dbReference type="UniPathway" id="UPA00056">
    <property type="reaction ID" value="UER00092"/>
</dbReference>
<dbReference type="EMBL" id="HG723484">
    <property type="protein sequence ID" value="CDJ66227.1"/>
    <property type="molecule type" value="Genomic_DNA"/>
</dbReference>
<proteinExistence type="inferred from homology"/>
<sequence length="172" mass="18460">MGAKITVDSASLMNKGLEVIEAHEAFGVSYENIKVLIHPQAILHSAAEMQDGAVLAQLGLPDMKLPIAYAFAWPHRLPKTFECLGLAFAAGQRGGLFPAALSAANEEAVSQFLEKKIHFTEIPKVVKLVLKQAETEFAASPSAAISLEDVLQADAWARQAAKTFKPNPSLPL</sequence>
<dbReference type="GO" id="GO:0051484">
    <property type="term" value="P:isopentenyl diphosphate biosynthetic process, methylerythritol 4-phosphate pathway involved in terpenoid biosynthetic process"/>
    <property type="evidence" value="ECO:0007669"/>
    <property type="project" value="TreeGrafter"/>
</dbReference>
<dbReference type="VEuPathDB" id="ToxoDB:ENH_00017160"/>
<reference evidence="11" key="2">
    <citation type="submission" date="2013-10" db="EMBL/GenBank/DDBJ databases">
        <authorList>
            <person name="Aslett M."/>
        </authorList>
    </citation>
    <scope>NUCLEOTIDE SEQUENCE [LARGE SCALE GENOMIC DNA]</scope>
    <source>
        <strain evidence="11">Houghton</strain>
    </source>
</reference>
<dbReference type="InterPro" id="IPR013644">
    <property type="entry name" value="DXP_reductoisomerase_C"/>
</dbReference>
<evidence type="ECO:0000256" key="5">
    <source>
        <dbReference type="ARBA" id="ARBA00012366"/>
    </source>
</evidence>
<dbReference type="InterPro" id="IPR036169">
    <property type="entry name" value="DXPR_C_sf"/>
</dbReference>
<evidence type="ECO:0000313" key="12">
    <source>
        <dbReference type="Proteomes" id="UP000030754"/>
    </source>
</evidence>
<dbReference type="EC" id="1.1.1.267" evidence="5"/>
<dbReference type="InterPro" id="IPR026877">
    <property type="entry name" value="DXPR_C"/>
</dbReference>
<dbReference type="Pfam" id="PF13288">
    <property type="entry name" value="DXPR_C"/>
    <property type="match status" value="1"/>
</dbReference>
<comment type="pathway">
    <text evidence="3">Isoprenoid biosynthesis; isopentenyl diphosphate biosynthesis via DXP pathway; isopentenyl diphosphate from 1-deoxy-D-xylulose 5-phosphate: step 1/6.</text>
</comment>
<evidence type="ECO:0000256" key="3">
    <source>
        <dbReference type="ARBA" id="ARBA00005094"/>
    </source>
</evidence>
<evidence type="ECO:0000256" key="8">
    <source>
        <dbReference type="ARBA" id="ARBA00048543"/>
    </source>
</evidence>
<dbReference type="Pfam" id="PF08436">
    <property type="entry name" value="DXP_redisom_C"/>
    <property type="match status" value="1"/>
</dbReference>
<evidence type="ECO:0000256" key="1">
    <source>
        <dbReference type="ARBA" id="ARBA00001936"/>
    </source>
</evidence>
<evidence type="ECO:0000256" key="7">
    <source>
        <dbReference type="ARBA" id="ARBA00023002"/>
    </source>
</evidence>
<dbReference type="GeneID" id="25471892"/>
<comment type="catalytic activity">
    <reaction evidence="8">
        <text>2-C-methyl-D-erythritol 4-phosphate + NADP(+) = 1-deoxy-D-xylulose 5-phosphate + NADPH + H(+)</text>
        <dbReference type="Rhea" id="RHEA:13717"/>
        <dbReference type="ChEBI" id="CHEBI:15378"/>
        <dbReference type="ChEBI" id="CHEBI:57783"/>
        <dbReference type="ChEBI" id="CHEBI:57792"/>
        <dbReference type="ChEBI" id="CHEBI:58262"/>
        <dbReference type="ChEBI" id="CHEBI:58349"/>
        <dbReference type="EC" id="1.1.1.267"/>
    </reaction>
    <physiologicalReaction direction="right-to-left" evidence="8">
        <dbReference type="Rhea" id="RHEA:13719"/>
    </physiologicalReaction>
</comment>
<feature type="domain" description="1-deoxy-D-xylulose 5-phosphate reductoisomerase C-terminal" evidence="9">
    <location>
        <begin position="1"/>
        <end position="26"/>
    </location>
</feature>
<dbReference type="Proteomes" id="UP000030754">
    <property type="component" value="Unassembled WGS sequence"/>
</dbReference>